<dbReference type="GeneID" id="6085473"/>
<dbReference type="InterPro" id="IPR004843">
    <property type="entry name" value="Calcineurin-like_PHP"/>
</dbReference>
<dbReference type="Pfam" id="PF21953">
    <property type="entry name" value="NadN_nucleosid_C"/>
    <property type="match status" value="1"/>
</dbReference>
<dbReference type="Pfam" id="PF00149">
    <property type="entry name" value="Metallophos"/>
    <property type="match status" value="1"/>
</dbReference>
<dbReference type="RefSeq" id="XP_001889853.1">
    <property type="nucleotide sequence ID" value="XM_001889818.1"/>
</dbReference>
<dbReference type="Gene3D" id="3.60.21.10">
    <property type="match status" value="1"/>
</dbReference>
<dbReference type="GO" id="GO:0009166">
    <property type="term" value="P:nucleotide catabolic process"/>
    <property type="evidence" value="ECO:0007669"/>
    <property type="project" value="InterPro"/>
</dbReference>
<reference evidence="4 5" key="1">
    <citation type="journal article" date="2008" name="Nature">
        <title>The genome of Laccaria bicolor provides insights into mycorrhizal symbiosis.</title>
        <authorList>
            <person name="Martin F."/>
            <person name="Aerts A."/>
            <person name="Ahren D."/>
            <person name="Brun A."/>
            <person name="Danchin E.G.J."/>
            <person name="Duchaussoy F."/>
            <person name="Gibon J."/>
            <person name="Kohler A."/>
            <person name="Lindquist E."/>
            <person name="Pereda V."/>
            <person name="Salamov A."/>
            <person name="Shapiro H.J."/>
            <person name="Wuyts J."/>
            <person name="Blaudez D."/>
            <person name="Buee M."/>
            <person name="Brokstein P."/>
            <person name="Canbaeck B."/>
            <person name="Cohen D."/>
            <person name="Courty P.E."/>
            <person name="Coutinho P.M."/>
            <person name="Delaruelle C."/>
            <person name="Detter J.C."/>
            <person name="Deveau A."/>
            <person name="DiFazio S."/>
            <person name="Duplessis S."/>
            <person name="Fraissinet-Tachet L."/>
            <person name="Lucic E."/>
            <person name="Frey-Klett P."/>
            <person name="Fourrey C."/>
            <person name="Feussner I."/>
            <person name="Gay G."/>
            <person name="Grimwood J."/>
            <person name="Hoegger P.J."/>
            <person name="Jain P."/>
            <person name="Kilaru S."/>
            <person name="Labbe J."/>
            <person name="Lin Y.C."/>
            <person name="Legue V."/>
            <person name="Le Tacon F."/>
            <person name="Marmeisse R."/>
            <person name="Melayah D."/>
            <person name="Montanini B."/>
            <person name="Muratet M."/>
            <person name="Nehls U."/>
            <person name="Niculita-Hirzel H."/>
            <person name="Oudot-Le Secq M.P."/>
            <person name="Peter M."/>
            <person name="Quesneville H."/>
            <person name="Rajashekar B."/>
            <person name="Reich M."/>
            <person name="Rouhier N."/>
            <person name="Schmutz J."/>
            <person name="Yin T."/>
            <person name="Chalot M."/>
            <person name="Henrissat B."/>
            <person name="Kuees U."/>
            <person name="Lucas S."/>
            <person name="Van de Peer Y."/>
            <person name="Podila G.K."/>
            <person name="Polle A."/>
            <person name="Pukkila P.J."/>
            <person name="Richardson P.M."/>
            <person name="Rouze P."/>
            <person name="Sanders I.R."/>
            <person name="Stajich J.E."/>
            <person name="Tunlid A."/>
            <person name="Tuskan G."/>
            <person name="Grigoriev I.V."/>
        </authorList>
    </citation>
    <scope>NUCLEOTIDE SEQUENCE [LARGE SCALE GENOMIC DNA]</scope>
    <source>
        <strain evidence="5">S238N-H82 / ATCC MYA-4686</strain>
    </source>
</reference>
<feature type="domain" description="Putative 5'-nucleotidase C-terminal" evidence="3">
    <location>
        <begin position="362"/>
        <end position="558"/>
    </location>
</feature>
<dbReference type="InterPro" id="IPR029052">
    <property type="entry name" value="Metallo-depent_PP-like"/>
</dbReference>
<protein>
    <submittedName>
        <fullName evidence="4">Predicted protein</fullName>
    </submittedName>
</protein>
<dbReference type="HOGENOM" id="CLU_019028_1_0_1"/>
<evidence type="ECO:0000259" key="2">
    <source>
        <dbReference type="Pfam" id="PF00149"/>
    </source>
</evidence>
<feature type="domain" description="Calcineurin-like phosphoesterase" evidence="2">
    <location>
        <begin position="42"/>
        <end position="268"/>
    </location>
</feature>
<dbReference type="SUPFAM" id="SSF56300">
    <property type="entry name" value="Metallo-dependent phosphatases"/>
    <property type="match status" value="1"/>
</dbReference>
<keyword evidence="1" id="KW-0732">Signal</keyword>
<dbReference type="GO" id="GO:0016787">
    <property type="term" value="F:hydrolase activity"/>
    <property type="evidence" value="ECO:0007669"/>
    <property type="project" value="InterPro"/>
</dbReference>
<dbReference type="InterPro" id="IPR053828">
    <property type="entry name" value="Nucleosidase_C"/>
</dbReference>
<organism evidence="5">
    <name type="scientific">Laccaria bicolor (strain S238N-H82 / ATCC MYA-4686)</name>
    <name type="common">Bicoloured deceiver</name>
    <name type="synonym">Laccaria laccata var. bicolor</name>
    <dbReference type="NCBI Taxonomy" id="486041"/>
    <lineage>
        <taxon>Eukaryota</taxon>
        <taxon>Fungi</taxon>
        <taxon>Dikarya</taxon>
        <taxon>Basidiomycota</taxon>
        <taxon>Agaricomycotina</taxon>
        <taxon>Agaricomycetes</taxon>
        <taxon>Agaricomycetidae</taxon>
        <taxon>Agaricales</taxon>
        <taxon>Agaricineae</taxon>
        <taxon>Hydnangiaceae</taxon>
        <taxon>Laccaria</taxon>
    </lineage>
</organism>
<dbReference type="InterPro" id="IPR014485">
    <property type="entry name" value="Pesterase_C1039"/>
</dbReference>
<dbReference type="STRING" id="486041.B0E0U5"/>
<dbReference type="FunCoup" id="B0E0U5">
    <property type="interactions" value="179"/>
</dbReference>
<dbReference type="EMBL" id="DS547163">
    <property type="protein sequence ID" value="EDQ99504.1"/>
    <property type="molecule type" value="Genomic_DNA"/>
</dbReference>
<dbReference type="Proteomes" id="UP000001194">
    <property type="component" value="Unassembled WGS sequence"/>
</dbReference>
<dbReference type="Gene3D" id="3.90.780.10">
    <property type="entry name" value="5'-Nucleotidase, C-terminal domain"/>
    <property type="match status" value="1"/>
</dbReference>
<dbReference type="PANTHER" id="PTHR11575">
    <property type="entry name" value="5'-NUCLEOTIDASE-RELATED"/>
    <property type="match status" value="1"/>
</dbReference>
<keyword evidence="5" id="KW-1185">Reference proteome</keyword>
<feature type="signal peptide" evidence="1">
    <location>
        <begin position="1"/>
        <end position="21"/>
    </location>
</feature>
<dbReference type="GO" id="GO:0005829">
    <property type="term" value="C:cytosol"/>
    <property type="evidence" value="ECO:0007669"/>
    <property type="project" value="TreeGrafter"/>
</dbReference>
<evidence type="ECO:0000259" key="3">
    <source>
        <dbReference type="Pfam" id="PF21953"/>
    </source>
</evidence>
<dbReference type="PANTHER" id="PTHR11575:SF22">
    <property type="entry name" value="ADL392WP"/>
    <property type="match status" value="1"/>
</dbReference>
<name>B0E0U5_LACBS</name>
<dbReference type="PIRSF" id="PIRSF017316">
    <property type="entry name" value="Pesterase_C1039"/>
    <property type="match status" value="1"/>
</dbReference>
<proteinExistence type="predicted"/>
<dbReference type="AlphaFoldDB" id="B0E0U5"/>
<dbReference type="OrthoDB" id="7722975at2759"/>
<feature type="chain" id="PRO_5002748930" evidence="1">
    <location>
        <begin position="22"/>
        <end position="596"/>
    </location>
</feature>
<sequence>MRSLSGLPLLAFLSVLSVANAHGWLLGHQKSSFPEPNYSGTFGDFASFVSHMKEIAKKRDVDLLLVDTGDLHDDAYLSSCIYEGTGLIDGYPAGGIDAHDANEFFKKLPYDVLAIGNHELYTYNNTLDMYKNFAPRFNGRYLSSNVNITVVNEHGQLQSVPVGSRFAKFKTRKGKQVTALGVLYNFTGNDKNTTVQKVADMVKEAWFADAIKAEPDFFLLTGLVLIYDSGLWNRHMPIARDNWPLVYNAIRAIHPLTPILILGGHTHIRNCLQMDGRSMSLESGRYMETIGWMSAKLDKKGSTKNITFSRRYLDPNRVTFEYHTQRNVHNFDTSSGQSIDSGLEKLSKKFDLSFQFGTAPHDFTISQSPYPSNNSLLSLFIENAVPVALAINNTRASIPNIMITNSGSQRFDVYAGPFTKNDQLTASPFADAFLYIADIPASIAKQVLPTLNKAGSNQRRELEEREREMYGRGHVDTVYMRWLEEMDKRNDGIDRRAAQNLTLGYVTADSCPGVGDDTPHAPLPFFSSPPFIGSQVPNVSDDTPIDLVFVDFIQAQLLQILNSVQTSKSYTTGDVKTYSPILANAALGLYAQKVWN</sequence>
<dbReference type="InterPro" id="IPR036907">
    <property type="entry name" value="5'-Nucleotdase_C_sf"/>
</dbReference>
<evidence type="ECO:0000313" key="4">
    <source>
        <dbReference type="EMBL" id="EDQ99504.1"/>
    </source>
</evidence>
<accession>B0E0U5</accession>
<dbReference type="KEGG" id="lbc:LACBIDRAFT_334938"/>
<dbReference type="InterPro" id="IPR006179">
    <property type="entry name" value="5_nucleotidase/apyrase"/>
</dbReference>
<evidence type="ECO:0000256" key="1">
    <source>
        <dbReference type="SAM" id="SignalP"/>
    </source>
</evidence>
<dbReference type="InParanoid" id="B0E0U5"/>
<evidence type="ECO:0000313" key="5">
    <source>
        <dbReference type="Proteomes" id="UP000001194"/>
    </source>
</evidence>
<gene>
    <name evidence="4" type="ORF">LACBIDRAFT_334938</name>
</gene>
<dbReference type="SUPFAM" id="SSF55816">
    <property type="entry name" value="5'-nucleotidase (syn. UDP-sugar hydrolase), C-terminal domain"/>
    <property type="match status" value="1"/>
</dbReference>